<gene>
    <name evidence="1" type="ORF">LshimejAT787_1801990</name>
</gene>
<comment type="caution">
    <text evidence="1">The sequence shown here is derived from an EMBL/GenBank/DDBJ whole genome shotgun (WGS) entry which is preliminary data.</text>
</comment>
<evidence type="ECO:0000313" key="1">
    <source>
        <dbReference type="EMBL" id="GLB44862.1"/>
    </source>
</evidence>
<dbReference type="OrthoDB" id="3232644at2759"/>
<dbReference type="EMBL" id="BRPK01000018">
    <property type="protein sequence ID" value="GLB44862.1"/>
    <property type="molecule type" value="Genomic_DNA"/>
</dbReference>
<keyword evidence="2" id="KW-1185">Reference proteome</keyword>
<accession>A0A9P3UU64</accession>
<name>A0A9P3UU64_LYOSH</name>
<evidence type="ECO:0000313" key="2">
    <source>
        <dbReference type="Proteomes" id="UP001063166"/>
    </source>
</evidence>
<evidence type="ECO:0008006" key="3">
    <source>
        <dbReference type="Google" id="ProtNLM"/>
    </source>
</evidence>
<dbReference type="Proteomes" id="UP001063166">
    <property type="component" value="Unassembled WGS sequence"/>
</dbReference>
<organism evidence="1 2">
    <name type="scientific">Lyophyllum shimeji</name>
    <name type="common">Hon-shimeji</name>
    <name type="synonym">Tricholoma shimeji</name>
    <dbReference type="NCBI Taxonomy" id="47721"/>
    <lineage>
        <taxon>Eukaryota</taxon>
        <taxon>Fungi</taxon>
        <taxon>Dikarya</taxon>
        <taxon>Basidiomycota</taxon>
        <taxon>Agaricomycotina</taxon>
        <taxon>Agaricomycetes</taxon>
        <taxon>Agaricomycetidae</taxon>
        <taxon>Agaricales</taxon>
        <taxon>Tricholomatineae</taxon>
        <taxon>Lyophyllaceae</taxon>
        <taxon>Lyophyllum</taxon>
    </lineage>
</organism>
<protein>
    <recommendedName>
        <fullName evidence="3">F-box domain-containing protein</fullName>
    </recommendedName>
</protein>
<reference evidence="1" key="1">
    <citation type="submission" date="2022-07" db="EMBL/GenBank/DDBJ databases">
        <title>The genome of Lyophyllum shimeji provides insight into the initial evolution of ectomycorrhizal fungal genome.</title>
        <authorList>
            <person name="Kobayashi Y."/>
            <person name="Shibata T."/>
            <person name="Hirakawa H."/>
            <person name="Shigenobu S."/>
            <person name="Nishiyama T."/>
            <person name="Yamada A."/>
            <person name="Hasebe M."/>
            <person name="Kawaguchi M."/>
        </authorList>
    </citation>
    <scope>NUCLEOTIDE SEQUENCE</scope>
    <source>
        <strain evidence="1">AT787</strain>
    </source>
</reference>
<dbReference type="AlphaFoldDB" id="A0A9P3UU64"/>
<proteinExistence type="predicted"/>
<sequence length="411" mass="47167">MNTTRRAPSRRVLNTPDLPPEIWMEILRQATLVPSILDPHDVLQVSLRAGWDKVQLYRQSLVTKRYLVRVCRQWHAWSVPLLYESIFLGKGSSLPALRDALMKMFQRADNSGEVCSPGWWTKRLDIALRDMGRTETEVECIADIIRCLPNLSIVNFAITAQQFQRHSGRKDLILYILQSFTRATLSSLRAVTWDGRVVRPDPDDWHAFLEGAINIRVLRCPHLGMTQNMSSLPFTSLESLSINDDCSTGELPSLRHLVTDVFLRFSPQPLFERHGAKLELVQLHFFGRQPTIAHVLAMLSRFCPKLLRVDITVGTWDLFGRQVDEPILLPPTVRVLGLQNISTQLPSREYKNLFLGLEHVQYGTALHYIQFIDRGNVKDLRQKHPRVLTRGLEILAHKSLELRDHDGVVIR</sequence>